<feature type="compositionally biased region" description="Basic and acidic residues" evidence="1">
    <location>
        <begin position="29"/>
        <end position="44"/>
    </location>
</feature>
<keyword evidence="3" id="KW-1185">Reference proteome</keyword>
<name>A0A1Y1IH51_KLENI</name>
<accession>A0A1Y1IH51</accession>
<dbReference type="AlphaFoldDB" id="A0A1Y1IH51"/>
<evidence type="ECO:0000256" key="1">
    <source>
        <dbReference type="SAM" id="MobiDB-lite"/>
    </source>
</evidence>
<proteinExistence type="predicted"/>
<gene>
    <name evidence="2" type="ORF">KFL_003970130</name>
</gene>
<protein>
    <submittedName>
        <fullName evidence="2">Uncharacterized protein</fullName>
    </submittedName>
</protein>
<evidence type="ECO:0000313" key="2">
    <source>
        <dbReference type="EMBL" id="GAQ88066.1"/>
    </source>
</evidence>
<feature type="region of interest" description="Disordered" evidence="1">
    <location>
        <begin position="1"/>
        <end position="48"/>
    </location>
</feature>
<organism evidence="2 3">
    <name type="scientific">Klebsormidium nitens</name>
    <name type="common">Green alga</name>
    <name type="synonym">Ulothrix nitens</name>
    <dbReference type="NCBI Taxonomy" id="105231"/>
    <lineage>
        <taxon>Eukaryota</taxon>
        <taxon>Viridiplantae</taxon>
        <taxon>Streptophyta</taxon>
        <taxon>Klebsormidiophyceae</taxon>
        <taxon>Klebsormidiales</taxon>
        <taxon>Klebsormidiaceae</taxon>
        <taxon>Klebsormidium</taxon>
    </lineage>
</organism>
<dbReference type="EMBL" id="DF237346">
    <property type="protein sequence ID" value="GAQ88066.1"/>
    <property type="molecule type" value="Genomic_DNA"/>
</dbReference>
<sequence length="95" mass="10351">MGSDLCFPWESDLSASDASEGEDLEGVEYEPRSIDGSKSEESRRASSMTMILPAFRGRVSTELSTMKLLSTPGTRRTRPQCCPLAAYLPAAHHGE</sequence>
<reference evidence="2 3" key="1">
    <citation type="journal article" date="2014" name="Nat. Commun.">
        <title>Klebsormidium flaccidum genome reveals primary factors for plant terrestrial adaptation.</title>
        <authorList>
            <person name="Hori K."/>
            <person name="Maruyama F."/>
            <person name="Fujisawa T."/>
            <person name="Togashi T."/>
            <person name="Yamamoto N."/>
            <person name="Seo M."/>
            <person name="Sato S."/>
            <person name="Yamada T."/>
            <person name="Mori H."/>
            <person name="Tajima N."/>
            <person name="Moriyama T."/>
            <person name="Ikeuchi M."/>
            <person name="Watanabe M."/>
            <person name="Wada H."/>
            <person name="Kobayashi K."/>
            <person name="Saito M."/>
            <person name="Masuda T."/>
            <person name="Sasaki-Sekimoto Y."/>
            <person name="Mashiguchi K."/>
            <person name="Awai K."/>
            <person name="Shimojima M."/>
            <person name="Masuda S."/>
            <person name="Iwai M."/>
            <person name="Nobusawa T."/>
            <person name="Narise T."/>
            <person name="Kondo S."/>
            <person name="Saito H."/>
            <person name="Sato R."/>
            <person name="Murakawa M."/>
            <person name="Ihara Y."/>
            <person name="Oshima-Yamada Y."/>
            <person name="Ohtaka K."/>
            <person name="Satoh M."/>
            <person name="Sonobe K."/>
            <person name="Ishii M."/>
            <person name="Ohtani R."/>
            <person name="Kanamori-Sato M."/>
            <person name="Honoki R."/>
            <person name="Miyazaki D."/>
            <person name="Mochizuki H."/>
            <person name="Umetsu J."/>
            <person name="Higashi K."/>
            <person name="Shibata D."/>
            <person name="Kamiya Y."/>
            <person name="Sato N."/>
            <person name="Nakamura Y."/>
            <person name="Tabata S."/>
            <person name="Ida S."/>
            <person name="Kurokawa K."/>
            <person name="Ohta H."/>
        </authorList>
    </citation>
    <scope>NUCLEOTIDE SEQUENCE [LARGE SCALE GENOMIC DNA]</scope>
    <source>
        <strain evidence="2 3">NIES-2285</strain>
    </source>
</reference>
<feature type="compositionally biased region" description="Acidic residues" evidence="1">
    <location>
        <begin position="19"/>
        <end position="28"/>
    </location>
</feature>
<evidence type="ECO:0000313" key="3">
    <source>
        <dbReference type="Proteomes" id="UP000054558"/>
    </source>
</evidence>
<dbReference type="Proteomes" id="UP000054558">
    <property type="component" value="Unassembled WGS sequence"/>
</dbReference>